<proteinExistence type="predicted"/>
<organism evidence="2 3">
    <name type="scientific">Fusarium albosuccineum</name>
    <dbReference type="NCBI Taxonomy" id="1237068"/>
    <lineage>
        <taxon>Eukaryota</taxon>
        <taxon>Fungi</taxon>
        <taxon>Dikarya</taxon>
        <taxon>Ascomycota</taxon>
        <taxon>Pezizomycotina</taxon>
        <taxon>Sordariomycetes</taxon>
        <taxon>Hypocreomycetidae</taxon>
        <taxon>Hypocreales</taxon>
        <taxon>Nectriaceae</taxon>
        <taxon>Fusarium</taxon>
        <taxon>Fusarium decemcellulare species complex</taxon>
    </lineage>
</organism>
<feature type="transmembrane region" description="Helical" evidence="1">
    <location>
        <begin position="83"/>
        <end position="106"/>
    </location>
</feature>
<keyword evidence="3" id="KW-1185">Reference proteome</keyword>
<sequence length="127" mass="13946">MAISSSLANYKLIAANIFSPKTVRDSPVLADELLTSYLATPVRSPARIEFLMDTTMWAFTDAYGASVTPTILPARSDDRKQTLAVASAVIICLCFVALMGLGFIIYREHKKKYQLREIKTGTAPESV</sequence>
<name>A0A8H4KZ82_9HYPO</name>
<dbReference type="AlphaFoldDB" id="A0A8H4KZ82"/>
<keyword evidence="1" id="KW-0472">Membrane</keyword>
<comment type="caution">
    <text evidence="2">The sequence shown here is derived from an EMBL/GenBank/DDBJ whole genome shotgun (WGS) entry which is preliminary data.</text>
</comment>
<dbReference type="Proteomes" id="UP000554235">
    <property type="component" value="Unassembled WGS sequence"/>
</dbReference>
<keyword evidence="1" id="KW-0812">Transmembrane</keyword>
<evidence type="ECO:0000313" key="2">
    <source>
        <dbReference type="EMBL" id="KAF4458344.1"/>
    </source>
</evidence>
<evidence type="ECO:0000256" key="1">
    <source>
        <dbReference type="SAM" id="Phobius"/>
    </source>
</evidence>
<reference evidence="2 3" key="1">
    <citation type="submission" date="2020-01" db="EMBL/GenBank/DDBJ databases">
        <title>Identification and distribution of gene clusters putatively required for synthesis of sphingolipid metabolism inhibitors in phylogenetically diverse species of the filamentous fungus Fusarium.</title>
        <authorList>
            <person name="Kim H.-S."/>
            <person name="Busman M."/>
            <person name="Brown D.W."/>
            <person name="Divon H."/>
            <person name="Uhlig S."/>
            <person name="Proctor R.H."/>
        </authorList>
    </citation>
    <scope>NUCLEOTIDE SEQUENCE [LARGE SCALE GENOMIC DNA]</scope>
    <source>
        <strain evidence="2 3">NRRL 20459</strain>
    </source>
</reference>
<keyword evidence="1" id="KW-1133">Transmembrane helix</keyword>
<accession>A0A8H4KZ82</accession>
<evidence type="ECO:0000313" key="3">
    <source>
        <dbReference type="Proteomes" id="UP000554235"/>
    </source>
</evidence>
<protein>
    <submittedName>
        <fullName evidence="2">Uncharacterized protein</fullName>
    </submittedName>
</protein>
<gene>
    <name evidence="2" type="ORF">FALBO_14917</name>
</gene>
<dbReference type="EMBL" id="JAADYS010002491">
    <property type="protein sequence ID" value="KAF4458344.1"/>
    <property type="molecule type" value="Genomic_DNA"/>
</dbReference>